<evidence type="ECO:0000313" key="5">
    <source>
        <dbReference type="EMBL" id="KAL2045533.1"/>
    </source>
</evidence>
<comment type="caution">
    <text evidence="5">The sequence shown here is derived from an EMBL/GenBank/DDBJ whole genome shotgun (WGS) entry which is preliminary data.</text>
</comment>
<feature type="compositionally biased region" description="Low complexity" evidence="2">
    <location>
        <begin position="558"/>
        <end position="573"/>
    </location>
</feature>
<dbReference type="InterPro" id="IPR001936">
    <property type="entry name" value="RasGAP_dom"/>
</dbReference>
<evidence type="ECO:0000256" key="2">
    <source>
        <dbReference type="SAM" id="MobiDB-lite"/>
    </source>
</evidence>
<dbReference type="PROSITE" id="PS50004">
    <property type="entry name" value="C2"/>
    <property type="match status" value="1"/>
</dbReference>
<feature type="compositionally biased region" description="Low complexity" evidence="2">
    <location>
        <begin position="1255"/>
        <end position="1274"/>
    </location>
</feature>
<dbReference type="InterPro" id="IPR039360">
    <property type="entry name" value="Ras_GTPase"/>
</dbReference>
<dbReference type="InterPro" id="IPR000008">
    <property type="entry name" value="C2_dom"/>
</dbReference>
<dbReference type="PROSITE" id="PS50018">
    <property type="entry name" value="RAS_GTPASE_ACTIV_2"/>
    <property type="match status" value="1"/>
</dbReference>
<gene>
    <name evidence="5" type="ORF">N7G274_001961</name>
</gene>
<dbReference type="PANTHER" id="PTHR10194:SF60">
    <property type="entry name" value="RAS GTPASE-ACTIVATING PROTEIN RASKOL"/>
    <property type="match status" value="1"/>
</dbReference>
<dbReference type="Proteomes" id="UP001590950">
    <property type="component" value="Unassembled WGS sequence"/>
</dbReference>
<dbReference type="EMBL" id="JBEFKJ010000006">
    <property type="protein sequence ID" value="KAL2045533.1"/>
    <property type="molecule type" value="Genomic_DNA"/>
</dbReference>
<dbReference type="Gene3D" id="1.10.506.10">
    <property type="entry name" value="GTPase Activation - p120gap, domain 1"/>
    <property type="match status" value="1"/>
</dbReference>
<feature type="region of interest" description="Disordered" evidence="2">
    <location>
        <begin position="1"/>
        <end position="219"/>
    </location>
</feature>
<feature type="region of interest" description="Disordered" evidence="2">
    <location>
        <begin position="1100"/>
        <end position="1120"/>
    </location>
</feature>
<dbReference type="InterPro" id="IPR035892">
    <property type="entry name" value="C2_domain_sf"/>
</dbReference>
<accession>A0ABR4AQ18</accession>
<dbReference type="CDD" id="cd05137">
    <property type="entry name" value="RasGAP_CLA2_BUD2"/>
    <property type="match status" value="1"/>
</dbReference>
<proteinExistence type="predicted"/>
<feature type="compositionally biased region" description="Basic and acidic residues" evidence="2">
    <location>
        <begin position="1318"/>
        <end position="1328"/>
    </location>
</feature>
<feature type="region of interest" description="Disordered" evidence="2">
    <location>
        <begin position="558"/>
        <end position="579"/>
    </location>
</feature>
<feature type="compositionally biased region" description="Basic and acidic residues" evidence="2">
    <location>
        <begin position="117"/>
        <end position="135"/>
    </location>
</feature>
<evidence type="ECO:0000256" key="1">
    <source>
        <dbReference type="ARBA" id="ARBA00022468"/>
    </source>
</evidence>
<dbReference type="Pfam" id="PF00616">
    <property type="entry name" value="RasGAP"/>
    <property type="match status" value="1"/>
</dbReference>
<reference evidence="5 6" key="1">
    <citation type="submission" date="2024-09" db="EMBL/GenBank/DDBJ databases">
        <title>Rethinking Asexuality: The Enigmatic Case of Functional Sexual Genes in Lepraria (Stereocaulaceae).</title>
        <authorList>
            <person name="Doellman M."/>
            <person name="Sun Y."/>
            <person name="Barcenas-Pena A."/>
            <person name="Lumbsch H.T."/>
            <person name="Grewe F."/>
        </authorList>
    </citation>
    <scope>NUCLEOTIDE SEQUENCE [LARGE SCALE GENOMIC DNA]</scope>
    <source>
        <strain evidence="5 6">Mercado 3170</strain>
    </source>
</reference>
<organism evidence="5 6">
    <name type="scientific">Stereocaulon virgatum</name>
    <dbReference type="NCBI Taxonomy" id="373712"/>
    <lineage>
        <taxon>Eukaryota</taxon>
        <taxon>Fungi</taxon>
        <taxon>Dikarya</taxon>
        <taxon>Ascomycota</taxon>
        <taxon>Pezizomycotina</taxon>
        <taxon>Lecanoromycetes</taxon>
        <taxon>OSLEUM clade</taxon>
        <taxon>Lecanoromycetidae</taxon>
        <taxon>Lecanorales</taxon>
        <taxon>Lecanorineae</taxon>
        <taxon>Stereocaulaceae</taxon>
        <taxon>Stereocaulon</taxon>
    </lineage>
</organism>
<dbReference type="SMART" id="SM00239">
    <property type="entry name" value="C2"/>
    <property type="match status" value="1"/>
</dbReference>
<dbReference type="SUPFAM" id="SSF48350">
    <property type="entry name" value="GTPase activation domain, GAP"/>
    <property type="match status" value="1"/>
</dbReference>
<dbReference type="SMART" id="SM00323">
    <property type="entry name" value="RasGAP"/>
    <property type="match status" value="1"/>
</dbReference>
<dbReference type="CDD" id="cd00030">
    <property type="entry name" value="C2"/>
    <property type="match status" value="1"/>
</dbReference>
<feature type="compositionally biased region" description="Basic and acidic residues" evidence="2">
    <location>
        <begin position="1"/>
        <end position="15"/>
    </location>
</feature>
<feature type="domain" description="C2" evidence="3">
    <location>
        <begin position="526"/>
        <end position="662"/>
    </location>
</feature>
<dbReference type="Pfam" id="PF00168">
    <property type="entry name" value="C2"/>
    <property type="match status" value="1"/>
</dbReference>
<dbReference type="SUPFAM" id="SSF49562">
    <property type="entry name" value="C2 domain (Calcium/lipid-binding domain, CaLB)"/>
    <property type="match status" value="1"/>
</dbReference>
<name>A0ABR4AQ18_9LECA</name>
<dbReference type="InterPro" id="IPR008936">
    <property type="entry name" value="Rho_GTPase_activation_prot"/>
</dbReference>
<dbReference type="PROSITE" id="PS00509">
    <property type="entry name" value="RAS_GTPASE_ACTIV_1"/>
    <property type="match status" value="1"/>
</dbReference>
<evidence type="ECO:0000259" key="3">
    <source>
        <dbReference type="PROSITE" id="PS50004"/>
    </source>
</evidence>
<dbReference type="Gene3D" id="2.60.40.150">
    <property type="entry name" value="C2 domain"/>
    <property type="match status" value="1"/>
</dbReference>
<dbReference type="InterPro" id="IPR023152">
    <property type="entry name" value="RasGAP_CS"/>
</dbReference>
<feature type="compositionally biased region" description="Polar residues" evidence="2">
    <location>
        <begin position="1151"/>
        <end position="1162"/>
    </location>
</feature>
<feature type="domain" description="Ras-GAP" evidence="4">
    <location>
        <begin position="746"/>
        <end position="981"/>
    </location>
</feature>
<evidence type="ECO:0000259" key="4">
    <source>
        <dbReference type="PROSITE" id="PS50018"/>
    </source>
</evidence>
<evidence type="ECO:0000313" key="6">
    <source>
        <dbReference type="Proteomes" id="UP001590950"/>
    </source>
</evidence>
<feature type="compositionally biased region" description="Polar residues" evidence="2">
    <location>
        <begin position="1206"/>
        <end position="1215"/>
    </location>
</feature>
<feature type="region of interest" description="Disordered" evidence="2">
    <location>
        <begin position="1247"/>
        <end position="1386"/>
    </location>
</feature>
<sequence>MEARLESRKRNEAKRNSGFFGQEHTGRGVQRRTSKKASSRDRQGQIYSDDFGEEDVASAGSPEPTPTLTSGTPLPISTFSISRSASPHIPSRRSPHPRPREGTPSARPHISSHARNSSKESQSRPRTRTLEERYRGKSPTPWEMLNRPRLGSLGSPPIPDGDDDDSSSIGFPSIINTPPLENTTRSARRGLTNPSARPLSPIRNPIAAKPGTPMSSSSTDAKKILQLMKTTCGRMHGILSFRMSYSGTWSSGYCAINVASGSLIYQTKGKVSDNKTLIPDLRGCQVRTLFDAESRSTFLDVATRRTSMGIHLRPHVPETFDSWLAALLCWQPIRPKGVQNKMTKPQEAHIVERRTGDRKRHSWSTSAKDASIIKVGKMLMWDKDARSCSSLSPAANGRISTYKQLRSISKNWRKVSCTLQENGHFKLIAESDNTLMAIIPLSSLSRCAIQRLDPSVLDDEFSLAIFPQYASTATKLPPLDPVYLSLDSRVLFEVWFVLLRAFTVPELYGPESESVAKDAESATLEAATPVPKPPSVDMFRVERLLSLRIIEAKLCSSRGQTSHSSSSESGPRPSSKRDMVSGSYYAEVKLDGELRGKTAVKSDTSNPFWREDFEFADLPPVLSSASIELKTRNAGQKDWTLAHAPIDLERGDINPSSIDGDVEVSPLDLLHGKVDIRVDEVERATDTEKWWPIVNEDEEVVGEMLMKVRIEELVVLMSRDYGPILELLHRFSSGLTNQIAQMAHIELKRISEIMLNIFQVSSEASNWLMSLVEDEIDNIHKETPMSRFRYGRNRIASNDSYESSVEREVLLRDLGKNATVEANLLFRGNSLLTKALDSHMRRLGKEYLEDTLCEKMRDIDESDPECEVDPNRVKDPEHLQRNWRNLIALTENVWKSISTSANRCPPELRHIMRHIRACAEDRYGDFLRTVTYSSVSGFVFLRFFCPAVLNPKLFGLLKDHPRPRAQRTLTLITKALQTLANMTTFGSKEPWMEPMNAFLTSHRQEFKSFVDDLCSISADHRTSTIPPSYATPITILGRLPGTSREGFPSLPYLIDQARECAGLVDVWLDARKEINPNVPISEEMKRFDDLCEASREKSKQCLTRAEQAERPSGTLEPKWEELVDQMDRKARLRETNGHSSPETLTAEGSIHTENSSTSSLTDSYFARNHPPKGDPGASRLIIAASPTPPRWPESKMINAESDSETDTPPGSSSSVWDPGVVHGDDMSPTPSEIDDVELEIPDDHSAIGSSIYSLTPTSKRTSTSTTNTVVPKSTPLVTPSYDRRHPGPRSTYSLRRSSERADISKTVGPRGTGITPRDGIRTSREGVGSRDGPQSAPKSMYRLNTSQNAVEPPTPRSPTNNKEGPSSRLRLGDFGGVFKKKGREGG</sequence>
<keyword evidence="6" id="KW-1185">Reference proteome</keyword>
<feature type="compositionally biased region" description="Low complexity" evidence="2">
    <location>
        <begin position="60"/>
        <end position="89"/>
    </location>
</feature>
<keyword evidence="1" id="KW-0343">GTPase activation</keyword>
<feature type="region of interest" description="Disordered" evidence="2">
    <location>
        <begin position="1132"/>
        <end position="1233"/>
    </location>
</feature>
<protein>
    <submittedName>
        <fullName evidence="5">Uncharacterized protein</fullName>
    </submittedName>
</protein>
<dbReference type="PANTHER" id="PTHR10194">
    <property type="entry name" value="RAS GTPASE-ACTIVATING PROTEINS"/>
    <property type="match status" value="1"/>
</dbReference>